<keyword evidence="3" id="KW-1185">Reference proteome</keyword>
<gene>
    <name evidence="2" type="primary">MSV186</name>
</gene>
<dbReference type="InterPro" id="IPR032675">
    <property type="entry name" value="LRR_dom_sf"/>
</dbReference>
<evidence type="ECO:0000313" key="3">
    <source>
        <dbReference type="Proteomes" id="UP000172353"/>
    </source>
</evidence>
<organism evidence="2 3">
    <name type="scientific">Melanoplus sanguinipes entomopoxvirus</name>
    <name type="common">MsEPV</name>
    <dbReference type="NCBI Taxonomy" id="83191"/>
    <lineage>
        <taxon>Viruses</taxon>
        <taxon>Varidnaviria</taxon>
        <taxon>Bamfordvirae</taxon>
        <taxon>Nucleocytoviricota</taxon>
        <taxon>Pokkesviricetes</taxon>
        <taxon>Chitovirales</taxon>
        <taxon>Poxviridae</taxon>
        <taxon>Entomopoxvirinae</taxon>
        <taxon>Deltaentomopoxvirus</taxon>
        <taxon>Deltaentomopoxvirus msanguinipes</taxon>
    </lineage>
</organism>
<dbReference type="Gene3D" id="3.80.10.10">
    <property type="entry name" value="Ribonuclease Inhibitor"/>
    <property type="match status" value="1"/>
</dbReference>
<keyword evidence="1" id="KW-0812">Transmembrane</keyword>
<dbReference type="Proteomes" id="UP000172353">
    <property type="component" value="Segment"/>
</dbReference>
<accession>Q9YVQ6</accession>
<keyword evidence="1" id="KW-0472">Membrane</keyword>
<sequence>MKYTLIIITILFIYGTYELKLCDVCKCIDYGANCRNKFLDEYINRNNESILLDLHNISWIDLSYTLYTYNAQNIIKYMKTLSFLNISHNHLHNADVENLYLNRRLFKLDLSYNFISYLYIIDHWIWLSVSHNTNISFYVVYSNLEYLDASYCGLTSFNYTNVFPNLKYLNLSYNFLTHIDIKFINGYKLILNNNAIQYILNINNVRYVDLYNNNISTIDSISIYNISYLNVLKNNIICNRTTLYTYLKYTYIIPINIKIACKMGKDEYDIENIICKKIKDVYLNKYKHEMYYIEITAYILTFTVVLIIVVLYIIYIIINKYYENEYDNNNNNIIMNNLTL</sequence>
<dbReference type="EMBL" id="AF063866">
    <property type="protein sequence ID" value="AAC97693.1"/>
    <property type="molecule type" value="Genomic_DNA"/>
</dbReference>
<dbReference type="InterPro" id="IPR001611">
    <property type="entry name" value="Leu-rich_rpt"/>
</dbReference>
<organismHost>
    <name type="scientific">Melanoplus sanguinipes</name>
    <name type="common">Migratory grasshopper</name>
    <dbReference type="NCBI Taxonomy" id="65742"/>
</organismHost>
<proteinExistence type="predicted"/>
<dbReference type="RefSeq" id="NP_048257.1">
    <property type="nucleotide sequence ID" value="NC_001993.1"/>
</dbReference>
<dbReference type="GeneID" id="1449956"/>
<dbReference type="KEGG" id="vg:1449956"/>
<feature type="transmembrane region" description="Helical" evidence="1">
    <location>
        <begin position="295"/>
        <end position="318"/>
    </location>
</feature>
<name>Q9YVQ6_MSEPV</name>
<protein>
    <submittedName>
        <fullName evidence="2">ORF MSV186 leucine rich repeat gene family protein, similar to Amsacta moorei entomopoxvirus Q3 ORF SW:P28854</fullName>
    </submittedName>
</protein>
<dbReference type="SUPFAM" id="SSF52058">
    <property type="entry name" value="L domain-like"/>
    <property type="match status" value="1"/>
</dbReference>
<dbReference type="PROSITE" id="PS51450">
    <property type="entry name" value="LRR"/>
    <property type="match status" value="1"/>
</dbReference>
<evidence type="ECO:0000256" key="1">
    <source>
        <dbReference type="SAM" id="Phobius"/>
    </source>
</evidence>
<evidence type="ECO:0000313" key="2">
    <source>
        <dbReference type="EMBL" id="AAC97693.1"/>
    </source>
</evidence>
<dbReference type="PIR" id="T28347">
    <property type="entry name" value="T28347"/>
</dbReference>
<reference evidence="2 3" key="1">
    <citation type="journal article" date="1999" name="J. Virol.">
        <title>The genome of Melanoplus sanguinipes entomopoxvirus.</title>
        <authorList>
            <person name="Afonso C.L."/>
            <person name="Tulman E.R."/>
            <person name="Lu Z."/>
            <person name="Oma E."/>
            <person name="Kutish G.F."/>
            <person name="Rock D.L."/>
        </authorList>
    </citation>
    <scope>NUCLEOTIDE SEQUENCE [LARGE SCALE GENOMIC DNA]</scope>
    <source>
        <strain evidence="2">Tucson</strain>
    </source>
</reference>
<keyword evidence="1" id="KW-1133">Transmembrane helix</keyword>